<evidence type="ECO:0000256" key="6">
    <source>
        <dbReference type="ARBA" id="ARBA00023002"/>
    </source>
</evidence>
<evidence type="ECO:0000256" key="7">
    <source>
        <dbReference type="ARBA" id="ARBA00023004"/>
    </source>
</evidence>
<evidence type="ECO:0000256" key="10">
    <source>
        <dbReference type="RuleBase" id="RU000461"/>
    </source>
</evidence>
<evidence type="ECO:0000256" key="1">
    <source>
        <dbReference type="ARBA" id="ARBA00001971"/>
    </source>
</evidence>
<dbReference type="Gene3D" id="1.10.630.10">
    <property type="entry name" value="Cytochrome P450"/>
    <property type="match status" value="1"/>
</dbReference>
<dbReference type="PANTHER" id="PTHR24305">
    <property type="entry name" value="CYTOCHROME P450"/>
    <property type="match status" value="1"/>
</dbReference>
<dbReference type="GO" id="GO:0020037">
    <property type="term" value="F:heme binding"/>
    <property type="evidence" value="ECO:0007669"/>
    <property type="project" value="InterPro"/>
</dbReference>
<evidence type="ECO:0000256" key="2">
    <source>
        <dbReference type="ARBA" id="ARBA00005179"/>
    </source>
</evidence>
<dbReference type="Proteomes" id="UP000650533">
    <property type="component" value="Chromosome 15"/>
</dbReference>
<protein>
    <submittedName>
        <fullName evidence="12">Cytochrome P450 family protein</fullName>
    </submittedName>
</protein>
<keyword evidence="5 9" id="KW-0479">Metal-binding</keyword>
<proteinExistence type="inferred from homology"/>
<evidence type="ECO:0000256" key="4">
    <source>
        <dbReference type="ARBA" id="ARBA00022617"/>
    </source>
</evidence>
<keyword evidence="4 9" id="KW-0349">Heme</keyword>
<dbReference type="Pfam" id="PF00067">
    <property type="entry name" value="p450"/>
    <property type="match status" value="1"/>
</dbReference>
<evidence type="ECO:0000256" key="3">
    <source>
        <dbReference type="ARBA" id="ARBA00010617"/>
    </source>
</evidence>
<keyword evidence="7 9" id="KW-0408">Iron</keyword>
<evidence type="ECO:0000256" key="9">
    <source>
        <dbReference type="PIRSR" id="PIRSR602401-1"/>
    </source>
</evidence>
<dbReference type="GO" id="GO:0004497">
    <property type="term" value="F:monooxygenase activity"/>
    <property type="evidence" value="ECO:0007669"/>
    <property type="project" value="UniProtKB-KW"/>
</dbReference>
<organism evidence="12 13">
    <name type="scientific">Rhizoctonia solani</name>
    <dbReference type="NCBI Taxonomy" id="456999"/>
    <lineage>
        <taxon>Eukaryota</taxon>
        <taxon>Fungi</taxon>
        <taxon>Dikarya</taxon>
        <taxon>Basidiomycota</taxon>
        <taxon>Agaricomycotina</taxon>
        <taxon>Agaricomycetes</taxon>
        <taxon>Cantharellales</taxon>
        <taxon>Ceratobasidiaceae</taxon>
        <taxon>Rhizoctonia</taxon>
    </lineage>
</organism>
<dbReference type="PRINTS" id="PR00463">
    <property type="entry name" value="EP450I"/>
</dbReference>
<feature type="region of interest" description="Disordered" evidence="11">
    <location>
        <begin position="378"/>
        <end position="399"/>
    </location>
</feature>
<dbReference type="KEGG" id="rsx:RhiXN_12204"/>
<evidence type="ECO:0000313" key="12">
    <source>
        <dbReference type="EMBL" id="QRW26543.1"/>
    </source>
</evidence>
<dbReference type="InterPro" id="IPR002401">
    <property type="entry name" value="Cyt_P450_E_grp-I"/>
</dbReference>
<dbReference type="AlphaFoldDB" id="A0A8H8PA22"/>
<name>A0A8H8PA22_9AGAM</name>
<sequence length="547" mass="61244">MIYETIKQSGTQYCTAAAALLVRCPDVLFKAYAAGRRLKYPHEYRRRFSGPWFASLTNLWLARAGSSGHYCKDLHELHEKYGRFVRIGPNHISIADPDALEIVYGHSSGLLKSEFYEILQSAETKDVFSARDKVVHTMKRKRIANIYSAQNVLSFEPRVKEHIRRFYIQLDNRCEQALKGKSGFNWSVQKSRAVLNICPQFAYLSFDIISDLALGVPFGMVERQKDSTPASLSTVSERNVEGVPIIRLIADGGKIGLSIGPYPAWFQKLLIMAPWHKNDSDSRRNYLETTKALVDARISRIGREQPEDQERGPDLLDKLFEVRNPDGSPMSRKEIDSEALVTIGAGSDTTANSLSALCYYVASNSVIKSRLQKELDSALSSVEEPGKDQSGVTPPSHEQVKDLPYLNACIKEALRLYSTIGLGLPRTVPAGKTLKIAGEIFNEGSVISVPSYSTNRSNVWGPDSHDYRPERWLEDGSTALSKYFVPFSTGPRACIGRNLANMNMLLISAAFFHRYDVELANPDAKLEVADAFVRDATRCEVSLKRRF</sequence>
<dbReference type="InterPro" id="IPR017972">
    <property type="entry name" value="Cyt_P450_CS"/>
</dbReference>
<dbReference type="InterPro" id="IPR001128">
    <property type="entry name" value="Cyt_P450"/>
</dbReference>
<keyword evidence="6 10" id="KW-0560">Oxidoreductase</keyword>
<dbReference type="SUPFAM" id="SSF48264">
    <property type="entry name" value="Cytochrome P450"/>
    <property type="match status" value="1"/>
</dbReference>
<dbReference type="InterPro" id="IPR036396">
    <property type="entry name" value="Cyt_P450_sf"/>
</dbReference>
<evidence type="ECO:0000256" key="5">
    <source>
        <dbReference type="ARBA" id="ARBA00022723"/>
    </source>
</evidence>
<dbReference type="GO" id="GO:0016705">
    <property type="term" value="F:oxidoreductase activity, acting on paired donors, with incorporation or reduction of molecular oxygen"/>
    <property type="evidence" value="ECO:0007669"/>
    <property type="project" value="InterPro"/>
</dbReference>
<dbReference type="InterPro" id="IPR050121">
    <property type="entry name" value="Cytochrome_P450_monoxygenase"/>
</dbReference>
<comment type="pathway">
    <text evidence="2">Secondary metabolite biosynthesis.</text>
</comment>
<evidence type="ECO:0000256" key="8">
    <source>
        <dbReference type="ARBA" id="ARBA00023033"/>
    </source>
</evidence>
<accession>A0A8H8PA22</accession>
<dbReference type="PRINTS" id="PR00385">
    <property type="entry name" value="P450"/>
</dbReference>
<feature type="binding site" description="axial binding residue" evidence="9">
    <location>
        <position position="494"/>
    </location>
    <ligand>
        <name>heme</name>
        <dbReference type="ChEBI" id="CHEBI:30413"/>
    </ligand>
    <ligandPart>
        <name>Fe</name>
        <dbReference type="ChEBI" id="CHEBI:18248"/>
    </ligandPart>
</feature>
<evidence type="ECO:0000313" key="13">
    <source>
        <dbReference type="Proteomes" id="UP000650533"/>
    </source>
</evidence>
<dbReference type="GeneID" id="67034482"/>
<evidence type="ECO:0000256" key="11">
    <source>
        <dbReference type="SAM" id="MobiDB-lite"/>
    </source>
</evidence>
<keyword evidence="8 10" id="KW-0503">Monooxygenase</keyword>
<dbReference type="EMBL" id="CP059672">
    <property type="protein sequence ID" value="QRW26543.1"/>
    <property type="molecule type" value="Genomic_DNA"/>
</dbReference>
<comment type="cofactor">
    <cofactor evidence="1 9">
        <name>heme</name>
        <dbReference type="ChEBI" id="CHEBI:30413"/>
    </cofactor>
</comment>
<dbReference type="RefSeq" id="XP_043186780.1">
    <property type="nucleotide sequence ID" value="XM_043332019.1"/>
</dbReference>
<dbReference type="PANTHER" id="PTHR24305:SF29">
    <property type="entry name" value="BENZOATE-PARA-HYDROXYLASE"/>
    <property type="match status" value="1"/>
</dbReference>
<gene>
    <name evidence="12" type="ORF">RhiXN_12204</name>
</gene>
<comment type="similarity">
    <text evidence="3 10">Belongs to the cytochrome P450 family.</text>
</comment>
<dbReference type="PROSITE" id="PS00086">
    <property type="entry name" value="CYTOCHROME_P450"/>
    <property type="match status" value="1"/>
</dbReference>
<dbReference type="CDD" id="cd11061">
    <property type="entry name" value="CYP67-like"/>
    <property type="match status" value="1"/>
</dbReference>
<reference evidence="12" key="1">
    <citation type="submission" date="2020-05" db="EMBL/GenBank/DDBJ databases">
        <title>Evolutionary and genomic comparisons of hybrid uninucleate and nonhybrid Rhizoctonia fungi.</title>
        <authorList>
            <person name="Li C."/>
            <person name="Chen X."/>
        </authorList>
    </citation>
    <scope>NUCLEOTIDE SEQUENCE</scope>
    <source>
        <strain evidence="12">AG-1 IA</strain>
    </source>
</reference>
<dbReference type="GO" id="GO:0005506">
    <property type="term" value="F:iron ion binding"/>
    <property type="evidence" value="ECO:0007669"/>
    <property type="project" value="InterPro"/>
</dbReference>